<dbReference type="InterPro" id="IPR029058">
    <property type="entry name" value="AB_hydrolase_fold"/>
</dbReference>
<dbReference type="PANTHER" id="PTHR35560">
    <property type="entry name" value="BLL0132 PROTEIN"/>
    <property type="match status" value="1"/>
</dbReference>
<dbReference type="EMBL" id="JAUJDW010000007">
    <property type="protein sequence ID" value="KAK0662015.1"/>
    <property type="molecule type" value="Genomic_DNA"/>
</dbReference>
<dbReference type="AlphaFoldDB" id="A0AA40D3S5"/>
<reference evidence="4" key="1">
    <citation type="submission" date="2023-06" db="EMBL/GenBank/DDBJ databases">
        <title>Multi-omics analyses reveal the molecular pathogenesis toolkit of Lasiodiplodia hormozganensis, a cross-kingdom pathogen.</title>
        <authorList>
            <person name="Felix C."/>
            <person name="Meneses R."/>
            <person name="Goncalves M.F.M."/>
            <person name="Tilleman L."/>
            <person name="Duarte A.S."/>
            <person name="Jorrin-Novo J.V."/>
            <person name="Van De Peer Y."/>
            <person name="Deforce D."/>
            <person name="Van Nieuwerburgh F."/>
            <person name="Esteves A.C."/>
            <person name="Alves A."/>
        </authorList>
    </citation>
    <scope>NUCLEOTIDE SEQUENCE</scope>
    <source>
        <strain evidence="4">CBS 339.90</strain>
    </source>
</reference>
<dbReference type="SMART" id="SM00321">
    <property type="entry name" value="WSC"/>
    <property type="match status" value="3"/>
</dbReference>
<feature type="compositionally biased region" description="Low complexity" evidence="1">
    <location>
        <begin position="735"/>
        <end position="772"/>
    </location>
</feature>
<evidence type="ECO:0000313" key="5">
    <source>
        <dbReference type="Proteomes" id="UP001175001"/>
    </source>
</evidence>
<accession>A0AA40D3S5</accession>
<dbReference type="InterPro" id="IPR002889">
    <property type="entry name" value="WSC_carb-bd"/>
</dbReference>
<evidence type="ECO:0000256" key="2">
    <source>
        <dbReference type="SAM" id="SignalP"/>
    </source>
</evidence>
<feature type="domain" description="WSC" evidence="3">
    <location>
        <begin position="396"/>
        <end position="487"/>
    </location>
</feature>
<feature type="domain" description="WSC" evidence="3">
    <location>
        <begin position="970"/>
        <end position="1072"/>
    </location>
</feature>
<organism evidence="4 5">
    <name type="scientific">Lasiodiplodia hormozganensis</name>
    <dbReference type="NCBI Taxonomy" id="869390"/>
    <lineage>
        <taxon>Eukaryota</taxon>
        <taxon>Fungi</taxon>
        <taxon>Dikarya</taxon>
        <taxon>Ascomycota</taxon>
        <taxon>Pezizomycotina</taxon>
        <taxon>Dothideomycetes</taxon>
        <taxon>Dothideomycetes incertae sedis</taxon>
        <taxon>Botryosphaeriales</taxon>
        <taxon>Botryosphaeriaceae</taxon>
        <taxon>Lasiodiplodia</taxon>
    </lineage>
</organism>
<name>A0AA40D3S5_9PEZI</name>
<feature type="region of interest" description="Disordered" evidence="1">
    <location>
        <begin position="735"/>
        <end position="780"/>
    </location>
</feature>
<evidence type="ECO:0000313" key="4">
    <source>
        <dbReference type="EMBL" id="KAK0662015.1"/>
    </source>
</evidence>
<evidence type="ECO:0000259" key="3">
    <source>
        <dbReference type="PROSITE" id="PS51212"/>
    </source>
</evidence>
<keyword evidence="5" id="KW-1185">Reference proteome</keyword>
<sequence length="1074" mass="114335">MLFSPLKGLLSAQVFFSIASLSNAQQWAGDNITTSLPVVPGAEIAYFNIKDANKKNTTLLNYMSLNSNGKRLDPKTLKRAVIVVHGLNRDPNTYMSNMLSALAQVTDHPEVSTDSVAILAPYFTNGDDKYTGGYPWTDTKGSYTSALVWKGSQWASGANNQYPKTQTTVSSFAVLDQLTKYFDDKSLFPSINQIVIAGHSLGAQTVQRYCEVGDNLSTKTPVVYWVGNPNSYGWMSLDRPIDPSTCSTYDDWRDGLSSYTNTYGATLVAAGRPAVLANYNTKSIAYARGTLDLGDDSSGCGPTTTGANRHERFFNFIKAFPPTSSCTIDYVPIGHDAGSMFASSAGKARLFLDNFDGAGSKAFDFGYPRLQAGDDPYPDPSQSSAVAPTSPGTFSGMTYQGCYSDPGSVLPLKAYSRDDNTIDSCTATCAGQGYKIAGLEYGVECWCGNTMGYKAQVTTDQACTMACAGNSTQICGNSYRLSVFSTGNITSAAQPSSPTQVGSYSLLGCYSEASSGRALSERSTSQSDMTVETCATYCSGYKYFGVEYGAEIYVDYVYNNFRFHDCVGLYNELSLYDSISLYSELKFHEFRFHNELSVYIEPSIYSQLEFYEFRFHNELSLSNELSLYINLGLHNCIGLYSKLSLYIEFSLYVDLGLHNKLRNRNNYLIECYTDHYAGDMLTTTASTLELCIEACDTNSGCVDVAWVYGSCYLKSSVGTAISNNAVLGAKLITTSSSSSSSSSSTTTTTAAAASSTTTSSTSSTSATPSASTLSCPTSDGQTFTAPRGQLFTIECGTDHFGGDMGAPTYPGSFAACVAQCDATDGCVDVAYISNGPCYLKSTLGASISNPNIWGAKLAASLPSGITARGCYVDGAGGARAFPTQIYSNSSNTPCLCASACREKGFKYAGTQYGTECWCGSSLPTTTAPASDCSSACAGDARQKCGGGFRLSVTDDTAWTQRFFARQAYGGWSLVSCYQDNVDGKRTLATNVAIGDASAATIAKCLDACAAGGFAYCGAEYYYECYGGASKPADSLVVADATDPLLAGCNYACSGNSTEACGGANKLLVYVNNGI</sequence>
<feature type="chain" id="PRO_5041288745" evidence="2">
    <location>
        <begin position="25"/>
        <end position="1074"/>
    </location>
</feature>
<comment type="caution">
    <text evidence="4">The sequence shown here is derived from an EMBL/GenBank/DDBJ whole genome shotgun (WGS) entry which is preliminary data.</text>
</comment>
<feature type="signal peptide" evidence="2">
    <location>
        <begin position="1"/>
        <end position="24"/>
    </location>
</feature>
<dbReference type="Proteomes" id="UP001175001">
    <property type="component" value="Unassembled WGS sequence"/>
</dbReference>
<keyword evidence="2" id="KW-0732">Signal</keyword>
<feature type="domain" description="WSC" evidence="3">
    <location>
        <begin position="864"/>
        <end position="956"/>
    </location>
</feature>
<dbReference type="Gene3D" id="3.40.50.1820">
    <property type="entry name" value="alpha/beta hydrolase"/>
    <property type="match status" value="1"/>
</dbReference>
<evidence type="ECO:0000256" key="1">
    <source>
        <dbReference type="SAM" id="MobiDB-lite"/>
    </source>
</evidence>
<dbReference type="PROSITE" id="PS51212">
    <property type="entry name" value="WSC"/>
    <property type="match status" value="3"/>
</dbReference>
<gene>
    <name evidence="4" type="ORF">DIS24_g2453</name>
</gene>
<proteinExistence type="predicted"/>
<dbReference type="Pfam" id="PF01822">
    <property type="entry name" value="WSC"/>
    <property type="match status" value="4"/>
</dbReference>
<dbReference type="PANTHER" id="PTHR35560:SF3">
    <property type="entry name" value="PEPTIDASE S9 PROLYL OLIGOPEPTIDASE CATALYTIC DOMAIN-CONTAINING PROTEIN"/>
    <property type="match status" value="1"/>
</dbReference>
<protein>
    <submittedName>
        <fullName evidence="4">WSC domain-containing protein</fullName>
    </submittedName>
</protein>